<feature type="chain" id="PRO_5035267725" evidence="2">
    <location>
        <begin position="24"/>
        <end position="159"/>
    </location>
</feature>
<keyword evidence="2" id="KW-0732">Signal</keyword>
<dbReference type="EMBL" id="JAENIM010000044">
    <property type="protein sequence ID" value="MBK1792347.1"/>
    <property type="molecule type" value="Genomic_DNA"/>
</dbReference>
<accession>A0A8J7MFP8</accession>
<name>A0A8J7MFP8_9BACT</name>
<evidence type="ECO:0000256" key="2">
    <source>
        <dbReference type="SAM" id="SignalP"/>
    </source>
</evidence>
<evidence type="ECO:0000313" key="3">
    <source>
        <dbReference type="EMBL" id="MBK1792347.1"/>
    </source>
</evidence>
<feature type="region of interest" description="Disordered" evidence="1">
    <location>
        <begin position="137"/>
        <end position="159"/>
    </location>
</feature>
<proteinExistence type="predicted"/>
<dbReference type="Proteomes" id="UP000624703">
    <property type="component" value="Unassembled WGS sequence"/>
</dbReference>
<evidence type="ECO:0000256" key="1">
    <source>
        <dbReference type="SAM" id="MobiDB-lite"/>
    </source>
</evidence>
<organism evidence="3 4">
    <name type="scientific">Persicirhabdus sediminis</name>
    <dbReference type="NCBI Taxonomy" id="454144"/>
    <lineage>
        <taxon>Bacteria</taxon>
        <taxon>Pseudomonadati</taxon>
        <taxon>Verrucomicrobiota</taxon>
        <taxon>Verrucomicrobiia</taxon>
        <taxon>Verrucomicrobiales</taxon>
        <taxon>Verrucomicrobiaceae</taxon>
        <taxon>Persicirhabdus</taxon>
    </lineage>
</organism>
<reference evidence="3" key="1">
    <citation type="submission" date="2021-01" db="EMBL/GenBank/DDBJ databases">
        <title>Modified the classification status of verrucomicrobia.</title>
        <authorList>
            <person name="Feng X."/>
        </authorList>
    </citation>
    <scope>NUCLEOTIDE SEQUENCE</scope>
    <source>
        <strain evidence="3">_KCTC 22039</strain>
    </source>
</reference>
<dbReference type="RefSeq" id="WP_200312358.1">
    <property type="nucleotide sequence ID" value="NZ_JAENIM010000044.1"/>
</dbReference>
<dbReference type="AlphaFoldDB" id="A0A8J7MFP8"/>
<comment type="caution">
    <text evidence="3">The sequence shown here is derived from an EMBL/GenBank/DDBJ whole genome shotgun (WGS) entry which is preliminary data.</text>
</comment>
<feature type="signal peptide" evidence="2">
    <location>
        <begin position="1"/>
        <end position="23"/>
    </location>
</feature>
<gene>
    <name evidence="3" type="ORF">JIN82_14380</name>
</gene>
<evidence type="ECO:0000313" key="4">
    <source>
        <dbReference type="Proteomes" id="UP000624703"/>
    </source>
</evidence>
<protein>
    <submittedName>
        <fullName evidence="3">Uncharacterized protein</fullName>
    </submittedName>
</protein>
<keyword evidence="4" id="KW-1185">Reference proteome</keyword>
<sequence>MFRLIFILMLLLSPLGYSSESGAREGISNEAQLNTFIIPVSEDAKVLLSKMLKHHSEGEDEALTEFFKRQGVAFPEGSSSELDVKKNLITVTNSHFNSSLVVAITGDIILKVVNRTPEADLWKRYFQDEVEHGCGFAAADKPDKNKGEQGCTDQPTTAE</sequence>